<accession>A0A8T2RDJ8</accession>
<reference evidence="2 3" key="1">
    <citation type="submission" date="2021-08" db="EMBL/GenBank/DDBJ databases">
        <title>WGS assembly of Ceratopteris richardii.</title>
        <authorList>
            <person name="Marchant D.B."/>
            <person name="Chen G."/>
            <person name="Jenkins J."/>
            <person name="Shu S."/>
            <person name="Leebens-Mack J."/>
            <person name="Grimwood J."/>
            <person name="Schmutz J."/>
            <person name="Soltis P."/>
            <person name="Soltis D."/>
            <person name="Chen Z.-H."/>
        </authorList>
    </citation>
    <scope>NUCLEOTIDE SEQUENCE [LARGE SCALE GENOMIC DNA]</scope>
    <source>
        <strain evidence="2">Whitten #5841</strain>
        <tissue evidence="2">Leaf</tissue>
    </source>
</reference>
<dbReference type="Proteomes" id="UP000825935">
    <property type="component" value="Chromosome 27"/>
</dbReference>
<evidence type="ECO:0000256" key="1">
    <source>
        <dbReference type="SAM" id="MobiDB-lite"/>
    </source>
</evidence>
<protein>
    <submittedName>
        <fullName evidence="2">Uncharacterized protein</fullName>
    </submittedName>
</protein>
<feature type="region of interest" description="Disordered" evidence="1">
    <location>
        <begin position="147"/>
        <end position="178"/>
    </location>
</feature>
<evidence type="ECO:0000313" key="3">
    <source>
        <dbReference type="Proteomes" id="UP000825935"/>
    </source>
</evidence>
<dbReference type="EMBL" id="CM035432">
    <property type="protein sequence ID" value="KAH7294536.1"/>
    <property type="molecule type" value="Genomic_DNA"/>
</dbReference>
<dbReference type="AlphaFoldDB" id="A0A8T2RDJ8"/>
<keyword evidence="3" id="KW-1185">Reference proteome</keyword>
<proteinExistence type="predicted"/>
<feature type="compositionally biased region" description="Polar residues" evidence="1">
    <location>
        <begin position="97"/>
        <end position="113"/>
    </location>
</feature>
<evidence type="ECO:0000313" key="2">
    <source>
        <dbReference type="EMBL" id="KAH7294536.1"/>
    </source>
</evidence>
<sequence>MKVKMLVCHDEDLIEPLVLGQDWIYHHAVNLNLRSQILQVWVHEQCITLELENCMLTNPYVTPSHSSSRTNLSKKDVVCVKGSMFQKHSIMEEQAQRQANSSCAKTNAVTTTQPKRKAQRYMTTAISNRQRDFKRKLVPDMKKIWVRKGEQPPALPTQFPPRQANHVKTRTKPPEPAQ</sequence>
<name>A0A8T2RDJ8_CERRI</name>
<gene>
    <name evidence="2" type="ORF">KP509_27G005400</name>
</gene>
<organism evidence="2 3">
    <name type="scientific">Ceratopteris richardii</name>
    <name type="common">Triangle waterfern</name>
    <dbReference type="NCBI Taxonomy" id="49495"/>
    <lineage>
        <taxon>Eukaryota</taxon>
        <taxon>Viridiplantae</taxon>
        <taxon>Streptophyta</taxon>
        <taxon>Embryophyta</taxon>
        <taxon>Tracheophyta</taxon>
        <taxon>Polypodiopsida</taxon>
        <taxon>Polypodiidae</taxon>
        <taxon>Polypodiales</taxon>
        <taxon>Pteridineae</taxon>
        <taxon>Pteridaceae</taxon>
        <taxon>Parkerioideae</taxon>
        <taxon>Ceratopteris</taxon>
    </lineage>
</organism>
<comment type="caution">
    <text evidence="2">The sequence shown here is derived from an EMBL/GenBank/DDBJ whole genome shotgun (WGS) entry which is preliminary data.</text>
</comment>
<feature type="region of interest" description="Disordered" evidence="1">
    <location>
        <begin position="97"/>
        <end position="120"/>
    </location>
</feature>